<organism evidence="14 15">
    <name type="scientific">Anisodus tanguticus</name>
    <dbReference type="NCBI Taxonomy" id="243964"/>
    <lineage>
        <taxon>Eukaryota</taxon>
        <taxon>Viridiplantae</taxon>
        <taxon>Streptophyta</taxon>
        <taxon>Embryophyta</taxon>
        <taxon>Tracheophyta</taxon>
        <taxon>Spermatophyta</taxon>
        <taxon>Magnoliopsida</taxon>
        <taxon>eudicotyledons</taxon>
        <taxon>Gunneridae</taxon>
        <taxon>Pentapetalae</taxon>
        <taxon>asterids</taxon>
        <taxon>lamiids</taxon>
        <taxon>Solanales</taxon>
        <taxon>Solanaceae</taxon>
        <taxon>Solanoideae</taxon>
        <taxon>Hyoscyameae</taxon>
        <taxon>Anisodus</taxon>
    </lineage>
</organism>
<feature type="transmembrane region" description="Helical" evidence="11">
    <location>
        <begin position="291"/>
        <end position="313"/>
    </location>
</feature>
<feature type="transmembrane region" description="Helical" evidence="11">
    <location>
        <begin position="70"/>
        <end position="91"/>
    </location>
</feature>
<dbReference type="InterPro" id="IPR003663">
    <property type="entry name" value="Sugar/inositol_transpt"/>
</dbReference>
<keyword evidence="4" id="KW-0762">Sugar transport</keyword>
<feature type="transmembrane region" description="Helical" evidence="11">
    <location>
        <begin position="251"/>
        <end position="271"/>
    </location>
</feature>
<evidence type="ECO:0000256" key="9">
    <source>
        <dbReference type="ARBA" id="ARBA00044504"/>
    </source>
</evidence>
<comment type="similarity">
    <text evidence="2 10">Belongs to the major facilitator superfamily. Sugar transporter (TC 2.A.1.1) family.</text>
</comment>
<dbReference type="AlphaFoldDB" id="A0AAE1VT03"/>
<comment type="subcellular location">
    <subcellularLocation>
        <location evidence="1">Membrane</location>
        <topology evidence="1">Multi-pass membrane protein</topology>
    </subcellularLocation>
</comment>
<evidence type="ECO:0000256" key="10">
    <source>
        <dbReference type="RuleBase" id="RU003346"/>
    </source>
</evidence>
<dbReference type="PANTHER" id="PTHR23500:SF460">
    <property type="entry name" value="SUGAR TRANSPORT PROTEIN 11"/>
    <property type="match status" value="1"/>
</dbReference>
<keyword evidence="8 11" id="KW-0472">Membrane</keyword>
<evidence type="ECO:0000256" key="3">
    <source>
        <dbReference type="ARBA" id="ARBA00022448"/>
    </source>
</evidence>
<keyword evidence="15" id="KW-1185">Reference proteome</keyword>
<feature type="transmembrane region" description="Helical" evidence="11">
    <location>
        <begin position="320"/>
        <end position="339"/>
    </location>
</feature>
<feature type="transmembrane region" description="Helical" evidence="11">
    <location>
        <begin position="150"/>
        <end position="172"/>
    </location>
</feature>
<feature type="transmembrane region" description="Helical" evidence="11">
    <location>
        <begin position="184"/>
        <end position="208"/>
    </location>
</feature>
<evidence type="ECO:0000256" key="4">
    <source>
        <dbReference type="ARBA" id="ARBA00022597"/>
    </source>
</evidence>
<feature type="chain" id="PRO_5042062651" description="Major facilitator superfamily (MFS) profile domain-containing protein" evidence="12">
    <location>
        <begin position="21"/>
        <end position="371"/>
    </location>
</feature>
<evidence type="ECO:0000256" key="1">
    <source>
        <dbReference type="ARBA" id="ARBA00004141"/>
    </source>
</evidence>
<keyword evidence="3 10" id="KW-0813">Transport</keyword>
<evidence type="ECO:0000256" key="7">
    <source>
        <dbReference type="ARBA" id="ARBA00022989"/>
    </source>
</evidence>
<dbReference type="Proteomes" id="UP001291623">
    <property type="component" value="Unassembled WGS sequence"/>
</dbReference>
<dbReference type="GO" id="GO:0015145">
    <property type="term" value="F:monosaccharide transmembrane transporter activity"/>
    <property type="evidence" value="ECO:0007669"/>
    <property type="project" value="InterPro"/>
</dbReference>
<name>A0AAE1VT03_9SOLA</name>
<sequence>MNLAMLIIGRLLLGVGIGYANQSVPVYLSEMAPPKLRGALNVCFQMAVTIGILIANLVNYGTSHMKKNGWRVSLVLAVVPAIIMTVGAIFLPDTPNSLIDRGQKEKAKTMLRENSRLQQRGQRIRGPYHSERHVENPWRNILQPRYRPQFTIAVLIPFFQQLTGINVIMFYAPVLFKTLGFGDGAALMTAVITGLVNVFATLISIFTVDRFGRRALFIIGGLIMIVWQVVVGAIIASVFGMNGQGTFSKGLGNGTVGLICIYVAAFAWSWGPLGWLVPSEVFPMEIRSAGQSITVSVNMFFTFVIGQLFLTMLCDMKFGLFFFFAGFVMIMTQFIMFFLPETKGIPIEEVNRIWKNHWFWKKYMPVDDIHA</sequence>
<dbReference type="InterPro" id="IPR036259">
    <property type="entry name" value="MFS_trans_sf"/>
</dbReference>
<dbReference type="InterPro" id="IPR044778">
    <property type="entry name" value="MFS_STP/MST-like_plant"/>
</dbReference>
<feature type="transmembrane region" description="Helical" evidence="11">
    <location>
        <begin position="38"/>
        <end position="58"/>
    </location>
</feature>
<evidence type="ECO:0000259" key="13">
    <source>
        <dbReference type="PROSITE" id="PS50850"/>
    </source>
</evidence>
<keyword evidence="5 11" id="KW-0812">Transmembrane</keyword>
<dbReference type="FunFam" id="1.20.1250.20:FF:000002">
    <property type="entry name" value="Sugar transport protein 13"/>
    <property type="match status" value="1"/>
</dbReference>
<keyword evidence="6" id="KW-0769">Symport</keyword>
<dbReference type="Gene3D" id="1.20.1250.20">
    <property type="entry name" value="MFS general substrate transporter like domains"/>
    <property type="match status" value="1"/>
</dbReference>
<keyword evidence="12" id="KW-0732">Signal</keyword>
<comment type="caution">
    <text evidence="14">The sequence shown here is derived from an EMBL/GenBank/DDBJ whole genome shotgun (WGS) entry which is preliminary data.</text>
</comment>
<reference evidence="14" key="1">
    <citation type="submission" date="2023-12" db="EMBL/GenBank/DDBJ databases">
        <title>Genome assembly of Anisodus tanguticus.</title>
        <authorList>
            <person name="Wang Y.-J."/>
        </authorList>
    </citation>
    <scope>NUCLEOTIDE SEQUENCE</scope>
    <source>
        <strain evidence="14">KB-2021</strain>
        <tissue evidence="14">Leaf</tissue>
    </source>
</reference>
<dbReference type="PROSITE" id="PS00217">
    <property type="entry name" value="SUGAR_TRANSPORT_2"/>
    <property type="match status" value="1"/>
</dbReference>
<dbReference type="PROSITE" id="PS50850">
    <property type="entry name" value="MFS"/>
    <property type="match status" value="1"/>
</dbReference>
<dbReference type="GO" id="GO:0015293">
    <property type="term" value="F:symporter activity"/>
    <property type="evidence" value="ECO:0007669"/>
    <property type="project" value="UniProtKB-KW"/>
</dbReference>
<evidence type="ECO:0000256" key="6">
    <source>
        <dbReference type="ARBA" id="ARBA00022847"/>
    </source>
</evidence>
<dbReference type="InterPro" id="IPR005829">
    <property type="entry name" value="Sugar_transporter_CS"/>
</dbReference>
<dbReference type="InterPro" id="IPR005828">
    <property type="entry name" value="MFS_sugar_transport-like"/>
</dbReference>
<evidence type="ECO:0000256" key="11">
    <source>
        <dbReference type="SAM" id="Phobius"/>
    </source>
</evidence>
<proteinExistence type="inferred from homology"/>
<gene>
    <name evidence="14" type="ORF">RND71_002374</name>
</gene>
<dbReference type="PROSITE" id="PS00216">
    <property type="entry name" value="SUGAR_TRANSPORT_1"/>
    <property type="match status" value="1"/>
</dbReference>
<dbReference type="PRINTS" id="PR00171">
    <property type="entry name" value="SUGRTRNSPORT"/>
</dbReference>
<dbReference type="EMBL" id="JAVYJV010000001">
    <property type="protein sequence ID" value="KAK4380512.1"/>
    <property type="molecule type" value="Genomic_DNA"/>
</dbReference>
<protein>
    <recommendedName>
        <fullName evidence="13">Major facilitator superfamily (MFS) profile domain-containing protein</fullName>
    </recommendedName>
</protein>
<evidence type="ECO:0000256" key="5">
    <source>
        <dbReference type="ARBA" id="ARBA00022692"/>
    </source>
</evidence>
<dbReference type="PANTHER" id="PTHR23500">
    <property type="entry name" value="SOLUTE CARRIER FAMILY 2, FACILITATED GLUCOSE TRANSPORTER"/>
    <property type="match status" value="1"/>
</dbReference>
<evidence type="ECO:0000256" key="12">
    <source>
        <dbReference type="SAM" id="SignalP"/>
    </source>
</evidence>
<feature type="signal peptide" evidence="12">
    <location>
        <begin position="1"/>
        <end position="20"/>
    </location>
</feature>
<dbReference type="InterPro" id="IPR020846">
    <property type="entry name" value="MFS_dom"/>
</dbReference>
<keyword evidence="7 11" id="KW-1133">Transmembrane helix</keyword>
<dbReference type="SUPFAM" id="SSF103473">
    <property type="entry name" value="MFS general substrate transporter"/>
    <property type="match status" value="1"/>
</dbReference>
<evidence type="ECO:0000256" key="8">
    <source>
        <dbReference type="ARBA" id="ARBA00023136"/>
    </source>
</evidence>
<dbReference type="InterPro" id="IPR045262">
    <property type="entry name" value="STP/PLT_plant"/>
</dbReference>
<feature type="domain" description="Major facilitator superfamily (MFS) profile" evidence="13">
    <location>
        <begin position="1"/>
        <end position="343"/>
    </location>
</feature>
<feature type="transmembrane region" description="Helical" evidence="11">
    <location>
        <begin position="214"/>
        <end position="239"/>
    </location>
</feature>
<dbReference type="CDD" id="cd17361">
    <property type="entry name" value="MFS_STP"/>
    <property type="match status" value="1"/>
</dbReference>
<evidence type="ECO:0000256" key="2">
    <source>
        <dbReference type="ARBA" id="ARBA00010992"/>
    </source>
</evidence>
<dbReference type="GO" id="GO:0016020">
    <property type="term" value="C:membrane"/>
    <property type="evidence" value="ECO:0007669"/>
    <property type="project" value="UniProtKB-SubCell"/>
</dbReference>
<evidence type="ECO:0000313" key="14">
    <source>
        <dbReference type="EMBL" id="KAK4380512.1"/>
    </source>
</evidence>
<accession>A0AAE1VT03</accession>
<comment type="similarity">
    <text evidence="9">Belongs to the major facilitator superfamily. Phosphate:H(+) symporter (TC 2.A.1.9) family.</text>
</comment>
<evidence type="ECO:0000313" key="15">
    <source>
        <dbReference type="Proteomes" id="UP001291623"/>
    </source>
</evidence>
<dbReference type="NCBIfam" id="TIGR00879">
    <property type="entry name" value="SP"/>
    <property type="match status" value="1"/>
</dbReference>
<dbReference type="Pfam" id="PF00083">
    <property type="entry name" value="Sugar_tr"/>
    <property type="match status" value="1"/>
</dbReference>